<keyword evidence="1" id="KW-0812">Transmembrane</keyword>
<evidence type="ECO:0000313" key="3">
    <source>
        <dbReference type="Proteomes" id="UP000183975"/>
    </source>
</evidence>
<protein>
    <submittedName>
        <fullName evidence="2">Energy-coupling factor transport system substrate-specific component</fullName>
    </submittedName>
</protein>
<organism evidence="2 3">
    <name type="scientific">Anaerotignum lactatifermentans DSM 14214</name>
    <dbReference type="NCBI Taxonomy" id="1121323"/>
    <lineage>
        <taxon>Bacteria</taxon>
        <taxon>Bacillati</taxon>
        <taxon>Bacillota</taxon>
        <taxon>Clostridia</taxon>
        <taxon>Lachnospirales</taxon>
        <taxon>Anaerotignaceae</taxon>
        <taxon>Anaerotignum</taxon>
    </lineage>
</organism>
<proteinExistence type="predicted"/>
<keyword evidence="1" id="KW-0472">Membrane</keyword>
<dbReference type="EMBL" id="FRAH01000064">
    <property type="protein sequence ID" value="SHL07383.1"/>
    <property type="molecule type" value="Genomic_DNA"/>
</dbReference>
<feature type="transmembrane region" description="Helical" evidence="1">
    <location>
        <begin position="36"/>
        <end position="60"/>
    </location>
</feature>
<evidence type="ECO:0000256" key="1">
    <source>
        <dbReference type="SAM" id="Phobius"/>
    </source>
</evidence>
<reference evidence="2 3" key="1">
    <citation type="submission" date="2016-11" db="EMBL/GenBank/DDBJ databases">
        <authorList>
            <person name="Jaros S."/>
            <person name="Januszkiewicz K."/>
            <person name="Wedrychowicz H."/>
        </authorList>
    </citation>
    <scope>NUCLEOTIDE SEQUENCE [LARGE SCALE GENOMIC DNA]</scope>
    <source>
        <strain evidence="2 3">DSM 14214</strain>
    </source>
</reference>
<keyword evidence="3" id="KW-1185">Reference proteome</keyword>
<dbReference type="Proteomes" id="UP000183975">
    <property type="component" value="Unassembled WGS sequence"/>
</dbReference>
<sequence length="168" mass="18688">MAKQNARELAILGLFTAILFLGQVFLAVLPNIEVVSLLIILYTLTCGRKVFLVIYAFVLLEGFCYGFGIWWFSYLYIWSILALLAHIFRKNSSVLFWSILSGFFGLAFGALCALPYLAAGGIGAAIAYWTSGLLFDVTHCVGNFIVCLVLFRPLRSLLAWLYTGQHAL</sequence>
<name>A0A1M6XNA2_9FIRM</name>
<feature type="transmembrane region" description="Helical" evidence="1">
    <location>
        <begin position="94"/>
        <end position="119"/>
    </location>
</feature>
<evidence type="ECO:0000313" key="2">
    <source>
        <dbReference type="EMBL" id="SHL07383.1"/>
    </source>
</evidence>
<dbReference type="Gene3D" id="1.10.1760.20">
    <property type="match status" value="1"/>
</dbReference>
<feature type="transmembrane region" description="Helical" evidence="1">
    <location>
        <begin position="67"/>
        <end position="88"/>
    </location>
</feature>
<gene>
    <name evidence="2" type="ORF">SAMN02745138_02825</name>
</gene>
<dbReference type="RefSeq" id="WP_072852841.1">
    <property type="nucleotide sequence ID" value="NZ_FRAH01000064.1"/>
</dbReference>
<keyword evidence="1" id="KW-1133">Transmembrane helix</keyword>
<dbReference type="AlphaFoldDB" id="A0A1M6XNA2"/>
<accession>A0A1M6XNA2</accession>
<feature type="transmembrane region" description="Helical" evidence="1">
    <location>
        <begin position="126"/>
        <end position="151"/>
    </location>
</feature>
<dbReference type="OrthoDB" id="5198189at2"/>